<dbReference type="PANTHER" id="PTHR22726">
    <property type="entry name" value="METALLOENDOPEPTIDASE OMA1"/>
    <property type="match status" value="1"/>
</dbReference>
<feature type="transmembrane region" description="Helical" evidence="7">
    <location>
        <begin position="41"/>
        <end position="62"/>
    </location>
</feature>
<dbReference type="Pfam" id="PF01435">
    <property type="entry name" value="Peptidase_M48"/>
    <property type="match status" value="1"/>
</dbReference>
<proteinExistence type="inferred from homology"/>
<keyword evidence="7" id="KW-0472">Membrane</keyword>
<organism evidence="9 10">
    <name type="scientific">Pseudoalteromonas piratica</name>
    <dbReference type="NCBI Taxonomy" id="1348114"/>
    <lineage>
        <taxon>Bacteria</taxon>
        <taxon>Pseudomonadati</taxon>
        <taxon>Pseudomonadota</taxon>
        <taxon>Gammaproteobacteria</taxon>
        <taxon>Alteromonadales</taxon>
        <taxon>Pseudoalteromonadaceae</taxon>
        <taxon>Pseudoalteromonas</taxon>
    </lineage>
</organism>
<dbReference type="GO" id="GO:0051603">
    <property type="term" value="P:proteolysis involved in protein catabolic process"/>
    <property type="evidence" value="ECO:0007669"/>
    <property type="project" value="TreeGrafter"/>
</dbReference>
<dbReference type="GO" id="GO:0016020">
    <property type="term" value="C:membrane"/>
    <property type="evidence" value="ECO:0007669"/>
    <property type="project" value="TreeGrafter"/>
</dbReference>
<evidence type="ECO:0000256" key="6">
    <source>
        <dbReference type="RuleBase" id="RU003983"/>
    </source>
</evidence>
<dbReference type="GO" id="GO:0004222">
    <property type="term" value="F:metalloendopeptidase activity"/>
    <property type="evidence" value="ECO:0007669"/>
    <property type="project" value="InterPro"/>
</dbReference>
<evidence type="ECO:0000256" key="3">
    <source>
        <dbReference type="ARBA" id="ARBA00022801"/>
    </source>
</evidence>
<keyword evidence="2" id="KW-0479">Metal-binding</keyword>
<evidence type="ECO:0000256" key="2">
    <source>
        <dbReference type="ARBA" id="ARBA00022723"/>
    </source>
</evidence>
<evidence type="ECO:0000259" key="8">
    <source>
        <dbReference type="Pfam" id="PF01435"/>
    </source>
</evidence>
<accession>A0A0A7ENZ9</accession>
<keyword evidence="4 6" id="KW-0862">Zinc</keyword>
<dbReference type="AlphaFoldDB" id="A0A0A7ENZ9"/>
<keyword evidence="5 6" id="KW-0482">Metalloprotease</keyword>
<keyword evidence="7" id="KW-0812">Transmembrane</keyword>
<dbReference type="InterPro" id="IPR001915">
    <property type="entry name" value="Peptidase_M48"/>
</dbReference>
<dbReference type="eggNOG" id="COG0501">
    <property type="taxonomic scope" value="Bacteria"/>
</dbReference>
<evidence type="ECO:0000313" key="10">
    <source>
        <dbReference type="Proteomes" id="UP000030341"/>
    </source>
</evidence>
<keyword evidence="10" id="KW-1185">Reference proteome</keyword>
<gene>
    <name evidence="9" type="ORF">OM33_18345</name>
</gene>
<dbReference type="KEGG" id="pseo:OM33_18345"/>
<dbReference type="Proteomes" id="UP000030341">
    <property type="component" value="Chromosome 2"/>
</dbReference>
<dbReference type="PANTHER" id="PTHR22726:SF1">
    <property type="entry name" value="METALLOENDOPEPTIDASE OMA1, MITOCHONDRIAL"/>
    <property type="match status" value="1"/>
</dbReference>
<evidence type="ECO:0000256" key="4">
    <source>
        <dbReference type="ARBA" id="ARBA00022833"/>
    </source>
</evidence>
<comment type="similarity">
    <text evidence="6">Belongs to the peptidase M48 family.</text>
</comment>
<dbReference type="STRING" id="1348114.OM33_18345"/>
<reference evidence="9 10" key="1">
    <citation type="submission" date="2014-11" db="EMBL/GenBank/DDBJ databases">
        <title>Complete Genome Sequence of Pseudoalteromonas sp. Strain OCN003 Isolated from Kaneohe Bay, Oahu, Hawaii.</title>
        <authorList>
            <person name="Beurmann S."/>
            <person name="Videau P."/>
            <person name="Ushijima B."/>
            <person name="Smith A.M."/>
            <person name="Aeby G.S."/>
            <person name="Callahan S.M."/>
            <person name="Belcaid M."/>
        </authorList>
    </citation>
    <scope>NUCLEOTIDE SEQUENCE [LARGE SCALE GENOMIC DNA]</scope>
    <source>
        <strain evidence="9 10">OCN003</strain>
    </source>
</reference>
<evidence type="ECO:0000256" key="5">
    <source>
        <dbReference type="ARBA" id="ARBA00023049"/>
    </source>
</evidence>
<evidence type="ECO:0000313" key="9">
    <source>
        <dbReference type="EMBL" id="AIY67682.1"/>
    </source>
</evidence>
<protein>
    <recommendedName>
        <fullName evidence="8">Peptidase M48 domain-containing protein</fullName>
    </recommendedName>
</protein>
<evidence type="ECO:0000256" key="1">
    <source>
        <dbReference type="ARBA" id="ARBA00022670"/>
    </source>
</evidence>
<dbReference type="EMBL" id="CP009889">
    <property type="protein sequence ID" value="AIY67682.1"/>
    <property type="molecule type" value="Genomic_DNA"/>
</dbReference>
<sequence length="297" mass="33149">MPGIATEIRFENGDLFIPLDKNWRQAKQRGSFASLLESNRASVFAAIVLAPLLVYWLIMVAMPKLASKSVEWLPDNIAVYMGEQSFTILEETFLSPSKLDDETNEQINALFTSTLNTLNLDTQKYQIYFRESDYFGANALALPDGTVIVTDGLIKQLEKYAQTHPNTAFDSMLTAIILHEIGHVQDKHSLRLVAQSLTNAIVFALLLGDLETVGELMVGASSAVIQASFSRDMETEADEFALRNMEKLGFKASAFADAMASFEDDNAESTQNIIHYLSSHPAIKERIERAKRFKQIN</sequence>
<dbReference type="Gene3D" id="3.30.2010.10">
    <property type="entry name" value="Metalloproteases ('zincins'), catalytic domain"/>
    <property type="match status" value="1"/>
</dbReference>
<keyword evidence="1 6" id="KW-0645">Protease</keyword>
<feature type="domain" description="Peptidase M48" evidence="8">
    <location>
        <begin position="103"/>
        <end position="292"/>
    </location>
</feature>
<comment type="cofactor">
    <cofactor evidence="6">
        <name>Zn(2+)</name>
        <dbReference type="ChEBI" id="CHEBI:29105"/>
    </cofactor>
    <text evidence="6">Binds 1 zinc ion per subunit.</text>
</comment>
<dbReference type="CDD" id="cd07332">
    <property type="entry name" value="M48C_Oma1_like"/>
    <property type="match status" value="1"/>
</dbReference>
<dbReference type="InterPro" id="IPR051156">
    <property type="entry name" value="Mito/Outer_Membr_Metalloprot"/>
</dbReference>
<name>A0A0A7ENZ9_9GAMM</name>
<keyword evidence="7" id="KW-1133">Transmembrane helix</keyword>
<keyword evidence="3 6" id="KW-0378">Hydrolase</keyword>
<dbReference type="GO" id="GO:0046872">
    <property type="term" value="F:metal ion binding"/>
    <property type="evidence" value="ECO:0007669"/>
    <property type="project" value="UniProtKB-KW"/>
</dbReference>
<evidence type="ECO:0000256" key="7">
    <source>
        <dbReference type="SAM" id="Phobius"/>
    </source>
</evidence>
<dbReference type="HOGENOM" id="CLU_029002_0_1_6"/>